<dbReference type="OMA" id="INAHNRN"/>
<dbReference type="OrthoDB" id="5945655at2759"/>
<dbReference type="FunFam" id="3.30.2460.20:FF:000001">
    <property type="entry name" value="Wnt homolog"/>
    <property type="match status" value="1"/>
</dbReference>
<dbReference type="Pfam" id="PF00110">
    <property type="entry name" value="wnt"/>
    <property type="match status" value="1"/>
</dbReference>
<protein>
    <recommendedName>
        <fullName evidence="9">Protein Wnt</fullName>
    </recommendedName>
</protein>
<comment type="function">
    <text evidence="9">Ligand for members of the frizzled family of seven transmembrane receptors.</text>
</comment>
<dbReference type="GO" id="GO:0060070">
    <property type="term" value="P:canonical Wnt signaling pathway"/>
    <property type="evidence" value="ECO:0007669"/>
    <property type="project" value="TreeGrafter"/>
</dbReference>
<evidence type="ECO:0000256" key="2">
    <source>
        <dbReference type="ARBA" id="ARBA00005683"/>
    </source>
</evidence>
<dbReference type="CDD" id="cd19342">
    <property type="entry name" value="Wnt_Wnt10"/>
    <property type="match status" value="1"/>
</dbReference>
<dbReference type="SMART" id="SM00097">
    <property type="entry name" value="WNT1"/>
    <property type="match status" value="1"/>
</dbReference>
<evidence type="ECO:0000256" key="5">
    <source>
        <dbReference type="ARBA" id="ARBA00022530"/>
    </source>
</evidence>
<dbReference type="PANTHER" id="PTHR12027:SF98">
    <property type="entry name" value="PROTEIN WNT"/>
    <property type="match status" value="1"/>
</dbReference>
<comment type="subcellular location">
    <subcellularLocation>
        <location evidence="1 9">Secreted</location>
        <location evidence="1 9">Extracellular space</location>
        <location evidence="1 9">Extracellular matrix</location>
    </subcellularLocation>
</comment>
<dbReference type="AlphaFoldDB" id="A0A7R8YRY4"/>
<dbReference type="FunCoup" id="A0A7R8YRY4">
    <property type="interactions" value="142"/>
</dbReference>
<name>A0A7R8YRY4_HERIL</name>
<keyword evidence="10" id="KW-0732">Signal</keyword>
<keyword evidence="3 9" id="KW-0217">Developmental protein</keyword>
<evidence type="ECO:0000256" key="7">
    <source>
        <dbReference type="ARBA" id="ARBA00023157"/>
    </source>
</evidence>
<dbReference type="GO" id="GO:0007517">
    <property type="term" value="P:muscle organ development"/>
    <property type="evidence" value="ECO:0007669"/>
    <property type="project" value="UniProtKB-ARBA"/>
</dbReference>
<dbReference type="InterPro" id="IPR018161">
    <property type="entry name" value="Wnt_CS"/>
</dbReference>
<dbReference type="Gene3D" id="3.30.2460.20">
    <property type="match status" value="1"/>
</dbReference>
<dbReference type="GO" id="GO:0005125">
    <property type="term" value="F:cytokine activity"/>
    <property type="evidence" value="ECO:0007669"/>
    <property type="project" value="TreeGrafter"/>
</dbReference>
<keyword evidence="12" id="KW-1185">Reference proteome</keyword>
<dbReference type="PROSITE" id="PS00246">
    <property type="entry name" value="WNT1"/>
    <property type="match status" value="1"/>
</dbReference>
<reference evidence="11 12" key="1">
    <citation type="submission" date="2020-11" db="EMBL/GenBank/DDBJ databases">
        <authorList>
            <person name="Wallbank WR R."/>
            <person name="Pardo Diaz C."/>
            <person name="Kozak K."/>
            <person name="Martin S."/>
            <person name="Jiggins C."/>
            <person name="Moest M."/>
            <person name="Warren A I."/>
            <person name="Generalovic N T."/>
            <person name="Byers J.R.P. K."/>
            <person name="Montejo-Kovacevich G."/>
            <person name="Yen C E."/>
        </authorList>
    </citation>
    <scope>NUCLEOTIDE SEQUENCE [LARGE SCALE GENOMIC DNA]</scope>
</reference>
<dbReference type="Proteomes" id="UP000594454">
    <property type="component" value="Chromosome 1"/>
</dbReference>
<feature type="signal peptide" evidence="10">
    <location>
        <begin position="1"/>
        <end position="24"/>
    </location>
</feature>
<evidence type="ECO:0000313" key="12">
    <source>
        <dbReference type="Proteomes" id="UP000594454"/>
    </source>
</evidence>
<evidence type="ECO:0000256" key="4">
    <source>
        <dbReference type="ARBA" id="ARBA00022525"/>
    </source>
</evidence>
<evidence type="ECO:0000256" key="1">
    <source>
        <dbReference type="ARBA" id="ARBA00004498"/>
    </source>
</evidence>
<dbReference type="GO" id="GO:0060560">
    <property type="term" value="P:developmental growth involved in morphogenesis"/>
    <property type="evidence" value="ECO:0007669"/>
    <property type="project" value="UniProtKB-ARBA"/>
</dbReference>
<accession>A0A7R8YRY4</accession>
<dbReference type="GO" id="GO:0000902">
    <property type="term" value="P:cell morphogenesis"/>
    <property type="evidence" value="ECO:0007669"/>
    <property type="project" value="UniProtKB-ARBA"/>
</dbReference>
<evidence type="ECO:0000313" key="11">
    <source>
        <dbReference type="EMBL" id="CAD7079979.1"/>
    </source>
</evidence>
<evidence type="ECO:0000256" key="10">
    <source>
        <dbReference type="SAM" id="SignalP"/>
    </source>
</evidence>
<comment type="similarity">
    <text evidence="2 9">Belongs to the Wnt family.</text>
</comment>
<organism evidence="11 12">
    <name type="scientific">Hermetia illucens</name>
    <name type="common">Black soldier fly</name>
    <dbReference type="NCBI Taxonomy" id="343691"/>
    <lineage>
        <taxon>Eukaryota</taxon>
        <taxon>Metazoa</taxon>
        <taxon>Ecdysozoa</taxon>
        <taxon>Arthropoda</taxon>
        <taxon>Hexapoda</taxon>
        <taxon>Insecta</taxon>
        <taxon>Pterygota</taxon>
        <taxon>Neoptera</taxon>
        <taxon>Endopterygota</taxon>
        <taxon>Diptera</taxon>
        <taxon>Brachycera</taxon>
        <taxon>Stratiomyomorpha</taxon>
        <taxon>Stratiomyidae</taxon>
        <taxon>Hermetiinae</taxon>
        <taxon>Hermetia</taxon>
    </lineage>
</organism>
<dbReference type="GO" id="GO:0030182">
    <property type="term" value="P:neuron differentiation"/>
    <property type="evidence" value="ECO:0007669"/>
    <property type="project" value="TreeGrafter"/>
</dbReference>
<dbReference type="EMBL" id="LR899009">
    <property type="protein sequence ID" value="CAD7079979.1"/>
    <property type="molecule type" value="Genomic_DNA"/>
</dbReference>
<dbReference type="InterPro" id="IPR043158">
    <property type="entry name" value="Wnt_C"/>
</dbReference>
<dbReference type="InParanoid" id="A0A7R8YRY4"/>
<dbReference type="PRINTS" id="PR01349">
    <property type="entry name" value="WNTPROTEIN"/>
</dbReference>
<dbReference type="GO" id="GO:0005109">
    <property type="term" value="F:frizzled binding"/>
    <property type="evidence" value="ECO:0007669"/>
    <property type="project" value="TreeGrafter"/>
</dbReference>
<keyword evidence="5" id="KW-0272">Extracellular matrix</keyword>
<evidence type="ECO:0000256" key="3">
    <source>
        <dbReference type="ARBA" id="ARBA00022473"/>
    </source>
</evidence>
<dbReference type="GO" id="GO:0045165">
    <property type="term" value="P:cell fate commitment"/>
    <property type="evidence" value="ECO:0007669"/>
    <property type="project" value="TreeGrafter"/>
</dbReference>
<evidence type="ECO:0000256" key="8">
    <source>
        <dbReference type="ARBA" id="ARBA00023288"/>
    </source>
</evidence>
<feature type="chain" id="PRO_5030733261" description="Protein Wnt" evidence="10">
    <location>
        <begin position="25"/>
        <end position="404"/>
    </location>
</feature>
<dbReference type="GO" id="GO:0005615">
    <property type="term" value="C:extracellular space"/>
    <property type="evidence" value="ECO:0007669"/>
    <property type="project" value="TreeGrafter"/>
</dbReference>
<proteinExistence type="inferred from homology"/>
<evidence type="ECO:0000256" key="9">
    <source>
        <dbReference type="RuleBase" id="RU003500"/>
    </source>
</evidence>
<keyword evidence="4" id="KW-0964">Secreted</keyword>
<dbReference type="PANTHER" id="PTHR12027">
    <property type="entry name" value="WNT RELATED"/>
    <property type="match status" value="1"/>
</dbReference>
<keyword evidence="6 9" id="KW-0879">Wnt signaling pathway</keyword>
<keyword evidence="7" id="KW-1015">Disulfide bond</keyword>
<evidence type="ECO:0000256" key="6">
    <source>
        <dbReference type="ARBA" id="ARBA00022687"/>
    </source>
</evidence>
<gene>
    <name evidence="11" type="ORF">HERILL_LOCUS3159</name>
</gene>
<keyword evidence="8" id="KW-0449">Lipoprotein</keyword>
<sequence length="404" mass="45961">MSFAWNQLFLLLMLLAADVKWMFCIPDVRVTCRTVPGLNKDQLELCYKASDVTVAALEGLELAVKECQVQFQWHRWNCSSLSTKSRNPHSSNLLKKGYRESAFAYAISAAGVAHSVARACSQGRLISCGCDPSVNRKTLTKSLRQSLDKEKKMFLEYLETNNVLTPEEEKKYERSKITSRWKWGGCSHNMDFGIEFSTLFLDSREKAGDIQSKINLHNNHAGRMAVSNNMEIRCKCHGMSGSCQLKTCWKSAPDFRVVGKVLKHQFRRAILVDQSNLANGDPLVVLKRNKKKKKTNSSNDRPARKTAVDKTGIRLIRKLETALFYYQRSPNFCEKDPSADIQGTVGRKCNRTSTGTDGCASLCCGRGYNLVKDIRFERCHCKFYWCCYVQCQECRVEEWISVCN</sequence>
<dbReference type="InterPro" id="IPR005817">
    <property type="entry name" value="Wnt"/>
</dbReference>